<comment type="function">
    <text evidence="1">NodD regulates the expression of the nodABCFE genes which encode other nodulation proteins. NodD is also a negative regulator of its own expression. Binds flavonoids as inducers.</text>
</comment>
<dbReference type="FunFam" id="1.10.10.10:FF:000001">
    <property type="entry name" value="LysR family transcriptional regulator"/>
    <property type="match status" value="1"/>
</dbReference>
<organism evidence="7 8">
    <name type="scientific">Bradyrhizobium commune</name>
    <dbReference type="NCBI Taxonomy" id="83627"/>
    <lineage>
        <taxon>Bacteria</taxon>
        <taxon>Pseudomonadati</taxon>
        <taxon>Pseudomonadota</taxon>
        <taxon>Alphaproteobacteria</taxon>
        <taxon>Hyphomicrobiales</taxon>
        <taxon>Nitrobacteraceae</taxon>
        <taxon>Bradyrhizobium</taxon>
    </lineage>
</organism>
<evidence type="ECO:0000256" key="4">
    <source>
        <dbReference type="ARBA" id="ARBA00023125"/>
    </source>
</evidence>
<evidence type="ECO:0000313" key="8">
    <source>
        <dbReference type="Proteomes" id="UP000594621"/>
    </source>
</evidence>
<evidence type="ECO:0000259" key="6">
    <source>
        <dbReference type="PROSITE" id="PS50931"/>
    </source>
</evidence>
<name>A0A7S9D268_9BRAD</name>
<evidence type="ECO:0000256" key="3">
    <source>
        <dbReference type="ARBA" id="ARBA00023015"/>
    </source>
</evidence>
<feature type="domain" description="HTH lysR-type" evidence="6">
    <location>
        <begin position="1"/>
        <end position="58"/>
    </location>
</feature>
<sequence>MELHQVRYFLAVCEERNFTRAANKCHVTQPSLTRAIKLLEAEFGGLLFHRLRPSAALTELGKVVQPYLQSIWDQAAAARTEARAFVAARPRQLKLAIMCTIAPKLLIRLFERFRAAHPDIRLELIDGTAVSVEERLIMSETEAAIYCRPDRPPDPRLHRLPLFREQMMIVLPQSHRLADRRAIRVDDLQGEPYVERSACEFNGVVDDVFIARGVDCDTVYRSDRDDWVLAMIASGFGFGFFPRYSIEHSGVVAVPMVDPEFFRDVSLMTVKGRPHSPAVGAFLHEAMRSVWPDGTPAAVQTYRHSRD</sequence>
<dbReference type="InterPro" id="IPR036390">
    <property type="entry name" value="WH_DNA-bd_sf"/>
</dbReference>
<keyword evidence="5" id="KW-0804">Transcription</keyword>
<dbReference type="GO" id="GO:0003677">
    <property type="term" value="F:DNA binding"/>
    <property type="evidence" value="ECO:0007669"/>
    <property type="project" value="UniProtKB-KW"/>
</dbReference>
<dbReference type="Pfam" id="PF03466">
    <property type="entry name" value="LysR_substrate"/>
    <property type="match status" value="1"/>
</dbReference>
<dbReference type="InterPro" id="IPR036388">
    <property type="entry name" value="WH-like_DNA-bd_sf"/>
</dbReference>
<comment type="similarity">
    <text evidence="2">Belongs to the LysR transcriptional regulatory family.</text>
</comment>
<dbReference type="Gene3D" id="3.40.190.290">
    <property type="match status" value="1"/>
</dbReference>
<dbReference type="InterPro" id="IPR000847">
    <property type="entry name" value="LysR_HTH_N"/>
</dbReference>
<dbReference type="Proteomes" id="UP000594621">
    <property type="component" value="Chromosome"/>
</dbReference>
<dbReference type="PANTHER" id="PTHR30346">
    <property type="entry name" value="TRANSCRIPTIONAL DUAL REGULATOR HCAR-RELATED"/>
    <property type="match status" value="1"/>
</dbReference>
<keyword evidence="3" id="KW-0805">Transcription regulation</keyword>
<keyword evidence="8" id="KW-1185">Reference proteome</keyword>
<gene>
    <name evidence="7" type="ORF">IC761_25405</name>
</gene>
<dbReference type="Gene3D" id="1.10.10.10">
    <property type="entry name" value="Winged helix-like DNA-binding domain superfamily/Winged helix DNA-binding domain"/>
    <property type="match status" value="1"/>
</dbReference>
<protein>
    <submittedName>
        <fullName evidence="7">LysR family transcriptional regulator</fullName>
    </submittedName>
</protein>
<dbReference type="AlphaFoldDB" id="A0A7S9D268"/>
<dbReference type="KEGG" id="bcou:IC761_25405"/>
<evidence type="ECO:0000256" key="5">
    <source>
        <dbReference type="ARBA" id="ARBA00023163"/>
    </source>
</evidence>
<evidence type="ECO:0000256" key="1">
    <source>
        <dbReference type="ARBA" id="ARBA00003502"/>
    </source>
</evidence>
<reference evidence="7 8" key="1">
    <citation type="submission" date="2020-09" db="EMBL/GenBank/DDBJ databases">
        <title>Complete genomes of bradyrhizobia occurring on native shrubby legumes in Australia.</title>
        <authorList>
            <person name="Lafay B."/>
        </authorList>
    </citation>
    <scope>NUCLEOTIDE SEQUENCE [LARGE SCALE GENOMIC DNA]</scope>
    <source>
        <strain evidence="7 8">BDV5040</strain>
    </source>
</reference>
<dbReference type="SUPFAM" id="SSF53850">
    <property type="entry name" value="Periplasmic binding protein-like II"/>
    <property type="match status" value="1"/>
</dbReference>
<proteinExistence type="inferred from homology"/>
<evidence type="ECO:0000256" key="2">
    <source>
        <dbReference type="ARBA" id="ARBA00009437"/>
    </source>
</evidence>
<accession>A0A7S9D268</accession>
<dbReference type="RefSeq" id="WP_195799425.1">
    <property type="nucleotide sequence ID" value="NZ_CP061379.1"/>
</dbReference>
<dbReference type="PANTHER" id="PTHR30346:SF28">
    <property type="entry name" value="HTH-TYPE TRANSCRIPTIONAL REGULATOR CYNR"/>
    <property type="match status" value="1"/>
</dbReference>
<dbReference type="CDD" id="cd05466">
    <property type="entry name" value="PBP2_LTTR_substrate"/>
    <property type="match status" value="1"/>
</dbReference>
<dbReference type="PROSITE" id="PS50931">
    <property type="entry name" value="HTH_LYSR"/>
    <property type="match status" value="1"/>
</dbReference>
<dbReference type="InterPro" id="IPR005119">
    <property type="entry name" value="LysR_subst-bd"/>
</dbReference>
<dbReference type="PRINTS" id="PR00039">
    <property type="entry name" value="HTHLYSR"/>
</dbReference>
<dbReference type="GO" id="GO:0003700">
    <property type="term" value="F:DNA-binding transcription factor activity"/>
    <property type="evidence" value="ECO:0007669"/>
    <property type="project" value="InterPro"/>
</dbReference>
<evidence type="ECO:0000313" key="7">
    <source>
        <dbReference type="EMBL" id="QPF89828.1"/>
    </source>
</evidence>
<dbReference type="SUPFAM" id="SSF46785">
    <property type="entry name" value="Winged helix' DNA-binding domain"/>
    <property type="match status" value="1"/>
</dbReference>
<keyword evidence="4" id="KW-0238">DNA-binding</keyword>
<dbReference type="GO" id="GO:0032993">
    <property type="term" value="C:protein-DNA complex"/>
    <property type="evidence" value="ECO:0007669"/>
    <property type="project" value="TreeGrafter"/>
</dbReference>
<dbReference type="EMBL" id="CP061379">
    <property type="protein sequence ID" value="QPF89828.1"/>
    <property type="molecule type" value="Genomic_DNA"/>
</dbReference>
<dbReference type="Pfam" id="PF00126">
    <property type="entry name" value="HTH_1"/>
    <property type="match status" value="1"/>
</dbReference>